<reference evidence="2" key="1">
    <citation type="journal article" date="2015" name="Nature">
        <title>Complex archaea that bridge the gap between prokaryotes and eukaryotes.</title>
        <authorList>
            <person name="Spang A."/>
            <person name="Saw J.H."/>
            <person name="Jorgensen S.L."/>
            <person name="Zaremba-Niedzwiedzka K."/>
            <person name="Martijn J."/>
            <person name="Lind A.E."/>
            <person name="van Eijk R."/>
            <person name="Schleper C."/>
            <person name="Guy L."/>
            <person name="Ettema T.J."/>
        </authorList>
    </citation>
    <scope>NUCLEOTIDE SEQUENCE</scope>
</reference>
<evidence type="ECO:0000313" key="2">
    <source>
        <dbReference type="EMBL" id="KKK57680.1"/>
    </source>
</evidence>
<sequence length="104" mass="11527">MPDMTVKEASSILSGVVHNLRAAKRLESALKVVEGLDGLVKEAENKKEKVSTELDRKNLDLEVVTGEIEREEARRETVLAETGRLKTEAQADLQRVNSEVEAKV</sequence>
<keyword evidence="1" id="KW-0175">Coiled coil</keyword>
<feature type="coiled-coil region" evidence="1">
    <location>
        <begin position="26"/>
        <end position="76"/>
    </location>
</feature>
<organism evidence="2">
    <name type="scientific">marine sediment metagenome</name>
    <dbReference type="NCBI Taxonomy" id="412755"/>
    <lineage>
        <taxon>unclassified sequences</taxon>
        <taxon>metagenomes</taxon>
        <taxon>ecological metagenomes</taxon>
    </lineage>
</organism>
<gene>
    <name evidence="2" type="ORF">LCGC14_3052060</name>
</gene>
<comment type="caution">
    <text evidence="2">The sequence shown here is derived from an EMBL/GenBank/DDBJ whole genome shotgun (WGS) entry which is preliminary data.</text>
</comment>
<protein>
    <submittedName>
        <fullName evidence="2">Uncharacterized protein</fullName>
    </submittedName>
</protein>
<dbReference type="EMBL" id="LAZR01064357">
    <property type="protein sequence ID" value="KKK57680.1"/>
    <property type="molecule type" value="Genomic_DNA"/>
</dbReference>
<name>A0A0F8X9L4_9ZZZZ</name>
<dbReference type="AlphaFoldDB" id="A0A0F8X9L4"/>
<feature type="non-terminal residue" evidence="2">
    <location>
        <position position="104"/>
    </location>
</feature>
<evidence type="ECO:0000256" key="1">
    <source>
        <dbReference type="SAM" id="Coils"/>
    </source>
</evidence>
<proteinExistence type="predicted"/>
<accession>A0A0F8X9L4</accession>